<protein>
    <recommendedName>
        <fullName evidence="4">Midasin</fullName>
    </recommendedName>
</protein>
<dbReference type="PANTHER" id="PTHR48103">
    <property type="entry name" value="MIDASIN-RELATED"/>
    <property type="match status" value="1"/>
</dbReference>
<dbReference type="RefSeq" id="XP_067544409.1">
    <property type="nucleotide sequence ID" value="XM_067688312.1"/>
</dbReference>
<feature type="domain" description="AAA+ ATPase" evidence="10">
    <location>
        <begin position="716"/>
        <end position="893"/>
    </location>
</feature>
<organism evidence="11 12">
    <name type="scientific">Nematocida displodere</name>
    <dbReference type="NCBI Taxonomy" id="1805483"/>
    <lineage>
        <taxon>Eukaryota</taxon>
        <taxon>Fungi</taxon>
        <taxon>Fungi incertae sedis</taxon>
        <taxon>Microsporidia</taxon>
        <taxon>Nematocida</taxon>
    </lineage>
</organism>
<evidence type="ECO:0000259" key="10">
    <source>
        <dbReference type="SMART" id="SM00382"/>
    </source>
</evidence>
<dbReference type="InterPro" id="IPR003593">
    <property type="entry name" value="AAA+_ATPase"/>
</dbReference>
<keyword evidence="5" id="KW-0547">Nucleotide-binding</keyword>
<evidence type="ECO:0000256" key="9">
    <source>
        <dbReference type="SAM" id="MobiDB-lite"/>
    </source>
</evidence>
<gene>
    <name evidence="11" type="ORF">NEDG_00894</name>
</gene>
<feature type="domain" description="AAA+ ATPase" evidence="10">
    <location>
        <begin position="340"/>
        <end position="536"/>
    </location>
</feature>
<dbReference type="VEuPathDB" id="MicrosporidiaDB:NEDG_00894"/>
<evidence type="ECO:0000256" key="3">
    <source>
        <dbReference type="ARBA" id="ARBA00007188"/>
    </source>
</evidence>
<keyword evidence="12" id="KW-1185">Reference proteome</keyword>
<keyword evidence="6" id="KW-0067">ATP-binding</keyword>
<evidence type="ECO:0000256" key="1">
    <source>
        <dbReference type="ARBA" id="ARBA00004604"/>
    </source>
</evidence>
<dbReference type="GO" id="GO:0005654">
    <property type="term" value="C:nucleoplasm"/>
    <property type="evidence" value="ECO:0007669"/>
    <property type="project" value="UniProtKB-SubCell"/>
</dbReference>
<dbReference type="EMBL" id="LTDL01000040">
    <property type="protein sequence ID" value="OAG29761.1"/>
    <property type="molecule type" value="Genomic_DNA"/>
</dbReference>
<dbReference type="GO" id="GO:0005730">
    <property type="term" value="C:nucleolus"/>
    <property type="evidence" value="ECO:0007669"/>
    <property type="project" value="UniProtKB-SubCell"/>
</dbReference>
<keyword evidence="8" id="KW-0539">Nucleus</keyword>
<dbReference type="InterPro" id="IPR027417">
    <property type="entry name" value="P-loop_NTPase"/>
</dbReference>
<dbReference type="Gene3D" id="3.40.50.300">
    <property type="entry name" value="P-loop containing nucleotide triphosphate hydrolases"/>
    <property type="match status" value="5"/>
</dbReference>
<evidence type="ECO:0000313" key="11">
    <source>
        <dbReference type="EMBL" id="OAG29761.1"/>
    </source>
</evidence>
<dbReference type="PANTHER" id="PTHR48103:SF2">
    <property type="entry name" value="MIDASIN"/>
    <property type="match status" value="1"/>
</dbReference>
<feature type="region of interest" description="Disordered" evidence="9">
    <location>
        <begin position="1"/>
        <end position="20"/>
    </location>
</feature>
<proteinExistence type="inferred from homology"/>
<dbReference type="GeneID" id="93647244"/>
<reference evidence="11 12" key="1">
    <citation type="submission" date="2016-02" db="EMBL/GenBank/DDBJ databases">
        <title>Discovery of a natural microsporidian pathogen with a broad tissue tropism in Caenorhabditis elegans.</title>
        <authorList>
            <person name="Luallen R.J."/>
            <person name="Reinke A.W."/>
            <person name="Tong L."/>
            <person name="Botts M.R."/>
            <person name="Felix M.-A."/>
            <person name="Troemel E.R."/>
        </authorList>
    </citation>
    <scope>NUCLEOTIDE SEQUENCE [LARGE SCALE GENOMIC DNA]</scope>
    <source>
        <strain evidence="11 12">JUm2807</strain>
    </source>
</reference>
<dbReference type="STRING" id="1805483.A0A177EE42"/>
<comment type="subcellular location">
    <subcellularLocation>
        <location evidence="1">Nucleus</location>
        <location evidence="1">Nucleolus</location>
    </subcellularLocation>
    <subcellularLocation>
        <location evidence="2">Nucleus</location>
        <location evidence="2">Nucleoplasm</location>
    </subcellularLocation>
</comment>
<evidence type="ECO:0000256" key="4">
    <source>
        <dbReference type="ARBA" id="ARBA00017143"/>
    </source>
</evidence>
<evidence type="ECO:0000256" key="5">
    <source>
        <dbReference type="ARBA" id="ARBA00022741"/>
    </source>
</evidence>
<dbReference type="GO" id="GO:0005524">
    <property type="term" value="F:ATP binding"/>
    <property type="evidence" value="ECO:0007669"/>
    <property type="project" value="UniProtKB-KW"/>
</dbReference>
<dbReference type="SMART" id="SM00382">
    <property type="entry name" value="AAA"/>
    <property type="match status" value="4"/>
</dbReference>
<comment type="caution">
    <text evidence="11">The sequence shown here is derived from an EMBL/GenBank/DDBJ whole genome shotgun (WGS) entry which is preliminary data.</text>
</comment>
<feature type="compositionally biased region" description="Basic and acidic residues" evidence="9">
    <location>
        <begin position="2720"/>
        <end position="2743"/>
    </location>
</feature>
<dbReference type="FunFam" id="3.40.50.300:FF:000142">
    <property type="entry name" value="Midasin"/>
    <property type="match status" value="2"/>
</dbReference>
<dbReference type="SUPFAM" id="SSF52540">
    <property type="entry name" value="P-loop containing nucleoside triphosphate hydrolases"/>
    <property type="match status" value="6"/>
</dbReference>
<dbReference type="InterPro" id="IPR011704">
    <property type="entry name" value="ATPase_dyneun-rel_AAA"/>
</dbReference>
<evidence type="ECO:0000256" key="8">
    <source>
        <dbReference type="ARBA" id="ARBA00023242"/>
    </source>
</evidence>
<dbReference type="Pfam" id="PF17865">
    <property type="entry name" value="AAA_lid_5"/>
    <property type="match status" value="1"/>
</dbReference>
<dbReference type="Pfam" id="PF07728">
    <property type="entry name" value="AAA_5"/>
    <property type="match status" value="4"/>
</dbReference>
<dbReference type="CDD" id="cd00009">
    <property type="entry name" value="AAA"/>
    <property type="match status" value="2"/>
</dbReference>
<keyword evidence="7" id="KW-0143">Chaperone</keyword>
<dbReference type="GO" id="GO:0000055">
    <property type="term" value="P:ribosomal large subunit export from nucleus"/>
    <property type="evidence" value="ECO:0007669"/>
    <property type="project" value="TreeGrafter"/>
</dbReference>
<sequence length="3243" mass="362450">MKAEATEIPETAPYEHPPQHAHLLSEDPALTNELELLFKLAIPIQLPALMRAKDLIYQIAKNKGIEVVEIDAAEVQDTAVLIEQVHIEEKEIVSRDGILVRAMLRGCWLVVNSNERENPITDFVVSTIDSVPGDKHPSTKPHASFQVFICSKDYTGQKDYNRGSAYIIALPPAESEADFVAALAQSLSKEALRPEHASALAGVVDTAILCLGKYYLKKESREEAIALIRSNEQAHYTFELLMKKIQTIDIGADQAHPLASHRARIYLAIRDVLLARYSLGERQVCERELLQEFCLRDSEVGAFESQSLQTIAHRFQEAEEYVITKSAARLIAYVTEGEAVSRSFLLIGETGTGKTTTVQQIFKKRASLLQSAHRQARKLLCVNLSKDTDTADILGTYQFATLERSAIRLNDIIQGYFGDFFHAEKNEAFLQQLDDATSAGDLDTVEETAGDILKKFQHRYAEQPSRTKASAIEQLKKTILVIERLRAGAKNICVFVEGPLTRAARYGYWILLDESNLAPAATLRYINRAIQRGRLSILEDSGAVLPMDERTMIFQCINPGDDHGKKHVEMDKTLTITVDEVDTHPEDVIRVANSYRRGLGEESVAAMVQFYTEIRKASRENSLRTGSNRPAVFGIRNLIRSVQMAGIGVRRALEINFLTQLSLTHKAVGRKLLAPIAAGDDQADLLFGDEPTLNTEYILTEQSKAYIQDISSSIQAQVAVLLEGNTSVGKTTLIKYLAQKNQRQLIRINNHEHTDVTEYLGSYGVANVAESGAESGAESVADICLKKPRLSPGTPSFVYKEGALVTAVRNGHWVLLDELNLAPTEVLESLNRLLDSNRELFIPATQEVVKAHPNFALFATQNPSESTDYRNRKHLSKAFRNRFIEVFVEDKSKEEIEKILQGKKIGKIFSGVLLSIYESLRVLTSNRSHEYITLREMMKIVKRYMETQPGFIDPTTPEEDKLFYHVVIVLAEKLRNPLEKEKIMEIVSSAFEKAFRRKLSRSEYRDALSVPIDSDLSPNSPLLIPGVVRTLRKMESAWLAQENLLLVGSPGIGKTYLSEFTARRLGTPYTVMGMHAGIELSDFIGGYRENRGSSRQENQEPRFVWKNGPLVTAMLEGTALIIDEINLVPDSVLESLNELFDDRTLRIQETGEKHAAAEGFRIIGTMNPGDDYGKREVGKSISSRFTVVYVEAIESNEEALKYLIHYAEKYQLTRVFDKTDVYRAAHKALTATQTKLESAREVEILARYVSGHPRTNLHAPTPILSLTSMLVEAIALLRGSEVTDPVLDVEETDEVFGIEPFFIGKSASSAGGGQDRSGTYTFHPPSVRKTLFRVLQALSCKFNILLEGPPGTGKTKMICELGRRVGKRVTRINLSKETELADLSGRTIPTANGIVFTEGEFVRAIRRGDWIIVDEINLATQSVIEGLNGCLDYRRELFVPEIGRVPLHPETVIFGTMNPKAERTDGRKLLPASFLSRFIKIHRGDMTNGDLRVILSQAPTPNANPEATAALIKGLLHLKDTEYKLNLRDCLRHMAIGSLHLVPLLHQPLTNATGSEHHLGSPEHPNPTYHGTSGGLQIGTAFLHCDLHQDREYVIAHKNLAPIEALVHGLNHAWPCIIQGPVGKGRLVRFIGKVTHRELAVISCYKDMEPSDFLGRYTKSDTPGQETEFVWKDSEFVQAVEKGALILLKNINLVRNDVVDRLNSLFEIDGTLEIHEQGGAETRTVQTHPKTRFILTLAEGGKDLSPALINRSIVSSLAKTLTAVDLAKMLSLPETPARTHPLTTHTEYHVSPGLLNAHIQVRQVLNYDTLQDKRLAPLLSSTRALKEEEKIRNFLMEDEAIAHVISLSSAGLEREVAEIILAPKQSASTQIEEVVRRLSEQEIEAEHREFYRHTERYCALKESYRLAAEYAREETVKRKTSSAPELTRMLQGLVHLKTCVESGTTALRAYFEAMELPFLGRKEASIRMAKVRFLEAILNPKSVHSAIKHLPVYAEMGVVLDSLSNTLEKEITAQEAAPPAYAALENLVNECVLHQIDPLLFPEIEKIEETARMAVYTAVWRAQKRYAAYKYGSEAAAAIPRPDHHQTTREPEKLAKPTLTAAQIRKQRKGRNFPKFATYLKGVIRDASSSEHPESLAFSLIRRDMSKYADLWECFSYAVLRNGVERIAQKEQTVLVHPIGKACIEAFSQTETPKQAFRDIIRFLTVSGLSFLSLTPHHSRAIRLVWRMLCGESVSEQTMRRAATELFLEVLLSGKVLHLSDEGTVVSLGSSFDTLFALSEMLHPIGVSLAVEKEDEAVGVFTSEKIVSLIEDTRKEVTQKKMTSGKTVDYDWAENDGAKTHLLESIDAILKRPLTTPVQNIGDTLNLLNTDCIHVGLLSTPLNTARATIYKEFADLKAYNTDAYMKMHSGWLLHLFDATSHSTTATQLRAVEEFLLQSTPGDMDERVSLIAQTVSRGAPAEINNVLVYFLPHMEIVTKKKEAVLTTIETEIKDIKTALAVKTRTDGVLVPVREQSILTKSKKIVSELEALTTPMVTLIKPHLFSKNLSLHCLCEEKDTCPRCLSREIGEKKGALEKESMSVKLRALYALFEKLSELTPPETTRTTVVGAEDFYRKMFTGPKESHINLAKIIHLGGAVLRTDPNVNYQVATRISEHTIKLLNYALHSAPSDEYVLILTALGVFYELMTYGFCGDEEPDNMQGLIEELEDAGMRLGEGEQNISEKLKGEDEIGDEYKGEKDHLDQEIDEEDGIDYENKGETQEIDGAEETPEIELENGSVSENEENYNQQGQEEKPTPENAEDPDAENAEDSENAENPDAEENSETGTDQESDTDTHPSLQEIKIDQDPEDAPSNDSVNIQDMDVCSEAGGDFNEDDLEDLSDCNVSEESLGQLDFNPGEDSSEEVSIEHYESEEFEDNLKEYNFEELPPNPEQLFNNEDNESDQVGHEEGEGAEREVATGRGEAMDEDAEDLEKDVFEGEAKDTPAQPITKKAPFKKTVKETNPVEYYESIRHHTNPELTKQLSVVLEENERAAYEGDYASGRRLNMKRIVSYIASDGQRNRIWMRKTKNAGREYLIRIFVDNSGSIKNNGMVAPLIKSLTSITNSLDLLGVPFELHTFSTMVQPQRTMRELIENLTFTAQETKISWVFDPAYQTGYNVIVSDGLFYDSSQSSGMLSNSLLLIVGGDSKIKDMRSVKVVVGEVVIGKYLEVLGLPYCIVDDKDLLETVFSRELKNMLQMAKSTE</sequence>
<feature type="compositionally biased region" description="Basic and acidic residues" evidence="9">
    <location>
        <begin position="2905"/>
        <end position="2922"/>
    </location>
</feature>
<evidence type="ECO:0000256" key="2">
    <source>
        <dbReference type="ARBA" id="ARBA00004642"/>
    </source>
</evidence>
<dbReference type="InterPro" id="IPR041190">
    <property type="entry name" value="Midasin_AAA_lid_5"/>
</dbReference>
<dbReference type="Proteomes" id="UP000185944">
    <property type="component" value="Unassembled WGS sequence"/>
</dbReference>
<feature type="compositionally biased region" description="Basic and acidic residues" evidence="9">
    <location>
        <begin position="2943"/>
        <end position="2957"/>
    </location>
</feature>
<evidence type="ECO:0000313" key="12">
    <source>
        <dbReference type="Proteomes" id="UP000185944"/>
    </source>
</evidence>
<evidence type="ECO:0000256" key="7">
    <source>
        <dbReference type="ARBA" id="ARBA00023186"/>
    </source>
</evidence>
<feature type="domain" description="AAA+ ATPase" evidence="10">
    <location>
        <begin position="1340"/>
        <end position="1485"/>
    </location>
</feature>
<accession>A0A177EE42</accession>
<evidence type="ECO:0000256" key="6">
    <source>
        <dbReference type="ARBA" id="ARBA00022840"/>
    </source>
</evidence>
<feature type="domain" description="AAA+ ATPase" evidence="10">
    <location>
        <begin position="1040"/>
        <end position="1194"/>
    </location>
</feature>
<feature type="compositionally biased region" description="Acidic residues" evidence="9">
    <location>
        <begin position="2760"/>
        <end position="2773"/>
    </location>
</feature>
<feature type="region of interest" description="Disordered" evidence="9">
    <location>
        <begin position="2717"/>
        <end position="2965"/>
    </location>
</feature>
<dbReference type="OrthoDB" id="5186at2759"/>
<name>A0A177EE42_9MICR</name>
<feature type="compositionally biased region" description="Acidic residues" evidence="9">
    <location>
        <begin position="2798"/>
        <end position="2831"/>
    </location>
</feature>
<dbReference type="GO" id="GO:0030687">
    <property type="term" value="C:preribosome, large subunit precursor"/>
    <property type="evidence" value="ECO:0007669"/>
    <property type="project" value="TreeGrafter"/>
</dbReference>
<comment type="similarity">
    <text evidence="3">Belongs to the midasin family.</text>
</comment>
<feature type="compositionally biased region" description="Acidic residues" evidence="9">
    <location>
        <begin position="2871"/>
        <end position="2880"/>
    </location>
</feature>
<dbReference type="GO" id="GO:0000027">
    <property type="term" value="P:ribosomal large subunit assembly"/>
    <property type="evidence" value="ECO:0007669"/>
    <property type="project" value="TreeGrafter"/>
</dbReference>
<dbReference type="GO" id="GO:0016887">
    <property type="term" value="F:ATP hydrolysis activity"/>
    <property type="evidence" value="ECO:0007669"/>
    <property type="project" value="InterPro"/>
</dbReference>